<protein>
    <submittedName>
        <fullName evidence="2">Nucleotide-binding alpha-beta plait domain-containing protein</fullName>
    </submittedName>
</protein>
<organism evidence="2">
    <name type="scientific">Tanacetum cinerariifolium</name>
    <name type="common">Dalmatian daisy</name>
    <name type="synonym">Chrysanthemum cinerariifolium</name>
    <dbReference type="NCBI Taxonomy" id="118510"/>
    <lineage>
        <taxon>Eukaryota</taxon>
        <taxon>Viridiplantae</taxon>
        <taxon>Streptophyta</taxon>
        <taxon>Embryophyta</taxon>
        <taxon>Tracheophyta</taxon>
        <taxon>Spermatophyta</taxon>
        <taxon>Magnoliopsida</taxon>
        <taxon>eudicotyledons</taxon>
        <taxon>Gunneridae</taxon>
        <taxon>Pentapetalae</taxon>
        <taxon>asterids</taxon>
        <taxon>campanulids</taxon>
        <taxon>Asterales</taxon>
        <taxon>Asteraceae</taxon>
        <taxon>Asteroideae</taxon>
        <taxon>Anthemideae</taxon>
        <taxon>Anthemidinae</taxon>
        <taxon>Tanacetum</taxon>
    </lineage>
</organism>
<accession>A0A6L2NKV7</accession>
<gene>
    <name evidence="2" type="ORF">Tci_058638</name>
</gene>
<dbReference type="InterPro" id="IPR012677">
    <property type="entry name" value="Nucleotide-bd_a/b_plait_sf"/>
</dbReference>
<evidence type="ECO:0000313" key="2">
    <source>
        <dbReference type="EMBL" id="GEU86660.1"/>
    </source>
</evidence>
<dbReference type="Pfam" id="PF00076">
    <property type="entry name" value="RRM_1"/>
    <property type="match status" value="1"/>
</dbReference>
<dbReference type="Gene3D" id="3.30.70.330">
    <property type="match status" value="1"/>
</dbReference>
<sequence>MSKIENKEKVSTEMELVLEQTQQSTSYEVSISAEGVEALKRKVKIKGEKKEALLTLRKIVTCQFTLTVLYTLRRFGNRGCYNSIRQSDKATFGFRFESFSIMGDRRSKEDDLQKIPISIFATNFPEQTNVKELWSIYKKYGNVIDAFIPSRRSKFGKCFGVVRFIKVSDVDLLVNNLCTIWIGTFKLYANVTRFNRLLLNKGSQHADPTVKVRIPSVETINRGGAYGISNLYIQAFKTGTSSKTVMEDSKPSMVLDHSCYNNFDSILSFARQTYRIWFIAKHQEVIRGRMFR</sequence>
<name>A0A6L2NKV7_TANCI</name>
<proteinExistence type="predicted"/>
<dbReference type="InterPro" id="IPR000504">
    <property type="entry name" value="RRM_dom"/>
</dbReference>
<dbReference type="EMBL" id="BKCJ010009374">
    <property type="protein sequence ID" value="GEU86660.1"/>
    <property type="molecule type" value="Genomic_DNA"/>
</dbReference>
<reference evidence="2" key="1">
    <citation type="journal article" date="2019" name="Sci. Rep.">
        <title>Draft genome of Tanacetum cinerariifolium, the natural source of mosquito coil.</title>
        <authorList>
            <person name="Yamashiro T."/>
            <person name="Shiraishi A."/>
            <person name="Satake H."/>
            <person name="Nakayama K."/>
        </authorList>
    </citation>
    <scope>NUCLEOTIDE SEQUENCE</scope>
</reference>
<dbReference type="SUPFAM" id="SSF54928">
    <property type="entry name" value="RNA-binding domain, RBD"/>
    <property type="match status" value="1"/>
</dbReference>
<comment type="caution">
    <text evidence="2">The sequence shown here is derived from an EMBL/GenBank/DDBJ whole genome shotgun (WGS) entry which is preliminary data.</text>
</comment>
<feature type="domain" description="RRM" evidence="1">
    <location>
        <begin position="118"/>
        <end position="190"/>
    </location>
</feature>
<dbReference type="SMART" id="SM00360">
    <property type="entry name" value="RRM"/>
    <property type="match status" value="1"/>
</dbReference>
<evidence type="ECO:0000259" key="1">
    <source>
        <dbReference type="SMART" id="SM00360"/>
    </source>
</evidence>
<dbReference type="CDD" id="cd00590">
    <property type="entry name" value="RRM_SF"/>
    <property type="match status" value="1"/>
</dbReference>
<dbReference type="GO" id="GO:0003723">
    <property type="term" value="F:RNA binding"/>
    <property type="evidence" value="ECO:0007669"/>
    <property type="project" value="InterPro"/>
</dbReference>
<dbReference type="InterPro" id="IPR035979">
    <property type="entry name" value="RBD_domain_sf"/>
</dbReference>
<dbReference type="AlphaFoldDB" id="A0A6L2NKV7"/>